<dbReference type="Pfam" id="PF01348">
    <property type="entry name" value="Intron_maturas2"/>
    <property type="match status" value="1"/>
</dbReference>
<dbReference type="PANTHER" id="PTHR33642:SF3">
    <property type="entry name" value="NUCLEAR INTRON MATURASE 4, MITOCHONDRIAL"/>
    <property type="match status" value="1"/>
</dbReference>
<dbReference type="GO" id="GO:0003964">
    <property type="term" value="F:RNA-directed DNA polymerase activity"/>
    <property type="evidence" value="ECO:0007669"/>
    <property type="project" value="TreeGrafter"/>
</dbReference>
<dbReference type="PANTHER" id="PTHR33642">
    <property type="entry name" value="COX1/OXI3 INTRON 1 PROTEIN-RELATED"/>
    <property type="match status" value="1"/>
</dbReference>
<reference evidence="2" key="1">
    <citation type="submission" date="2020-06" db="EMBL/GenBank/DDBJ databases">
        <authorList>
            <person name="Li T."/>
            <person name="Hu X."/>
            <person name="Zhang T."/>
            <person name="Song X."/>
            <person name="Zhang H."/>
            <person name="Dai N."/>
            <person name="Sheng W."/>
            <person name="Hou X."/>
            <person name="Wei L."/>
        </authorList>
    </citation>
    <scope>NUCLEOTIDE SEQUENCE</scope>
    <source>
        <strain evidence="2">G01</strain>
        <tissue evidence="2">Leaf</tissue>
    </source>
</reference>
<organism evidence="2">
    <name type="scientific">Sesamum angustifolium</name>
    <dbReference type="NCBI Taxonomy" id="2727405"/>
    <lineage>
        <taxon>Eukaryota</taxon>
        <taxon>Viridiplantae</taxon>
        <taxon>Streptophyta</taxon>
        <taxon>Embryophyta</taxon>
        <taxon>Tracheophyta</taxon>
        <taxon>Spermatophyta</taxon>
        <taxon>Magnoliopsida</taxon>
        <taxon>eudicotyledons</taxon>
        <taxon>Gunneridae</taxon>
        <taxon>Pentapetalae</taxon>
        <taxon>asterids</taxon>
        <taxon>lamiids</taxon>
        <taxon>Lamiales</taxon>
        <taxon>Pedaliaceae</taxon>
        <taxon>Sesamum</taxon>
    </lineage>
</organism>
<dbReference type="GO" id="GO:0090615">
    <property type="term" value="P:mitochondrial mRNA processing"/>
    <property type="evidence" value="ECO:0007669"/>
    <property type="project" value="TreeGrafter"/>
</dbReference>
<proteinExistence type="predicted"/>
<name>A0AAW2MTZ6_9LAMI</name>
<dbReference type="InterPro" id="IPR024937">
    <property type="entry name" value="Domain_X"/>
</dbReference>
<comment type="caution">
    <text evidence="2">The sequence shown here is derived from an EMBL/GenBank/DDBJ whole genome shotgun (WGS) entry which is preliminary data.</text>
</comment>
<gene>
    <name evidence="2" type="ORF">Sangu_1506800</name>
</gene>
<evidence type="ECO:0000313" key="2">
    <source>
        <dbReference type="EMBL" id="KAL0333506.1"/>
    </source>
</evidence>
<accession>A0AAW2MTZ6</accession>
<feature type="domain" description="Domain X" evidence="1">
    <location>
        <begin position="9"/>
        <end position="85"/>
    </location>
</feature>
<dbReference type="EMBL" id="JACGWK010000009">
    <property type="protein sequence ID" value="KAL0333506.1"/>
    <property type="molecule type" value="Genomic_DNA"/>
</dbReference>
<reference evidence="2" key="2">
    <citation type="journal article" date="2024" name="Plant">
        <title>Genomic evolution and insights into agronomic trait innovations of Sesamum species.</title>
        <authorList>
            <person name="Miao H."/>
            <person name="Wang L."/>
            <person name="Qu L."/>
            <person name="Liu H."/>
            <person name="Sun Y."/>
            <person name="Le M."/>
            <person name="Wang Q."/>
            <person name="Wei S."/>
            <person name="Zheng Y."/>
            <person name="Lin W."/>
            <person name="Duan Y."/>
            <person name="Cao H."/>
            <person name="Xiong S."/>
            <person name="Wang X."/>
            <person name="Wei L."/>
            <person name="Li C."/>
            <person name="Ma Q."/>
            <person name="Ju M."/>
            <person name="Zhao R."/>
            <person name="Li G."/>
            <person name="Mu C."/>
            <person name="Tian Q."/>
            <person name="Mei H."/>
            <person name="Zhang T."/>
            <person name="Gao T."/>
            <person name="Zhang H."/>
        </authorList>
    </citation>
    <scope>NUCLEOTIDE SEQUENCE</scope>
    <source>
        <strain evidence="2">G01</strain>
    </source>
</reference>
<protein>
    <submittedName>
        <fullName evidence="2">Nuclear intron maturase 4, mitochondrial</fullName>
    </submittedName>
</protein>
<dbReference type="AlphaFoldDB" id="A0AAW2MTZ6"/>
<sequence>MDGYARTCYVLILLDDNQIIDWFTGIVHRWLKWYSECNNFSQVKHIISNQVRMSCIRTLAAKYRIHEAEIEKKFDPELSRILSTQEIELEEANTELIPQEATFDGALMYGINYSGLCLLSLARMVSQSRPCNCLSSGAQLPSYVFIHFMQWKDKGFQLGRQDFRALYIPAYIGGE</sequence>
<evidence type="ECO:0000259" key="1">
    <source>
        <dbReference type="Pfam" id="PF01348"/>
    </source>
</evidence>
<dbReference type="GO" id="GO:0006315">
    <property type="term" value="P:homing of group II introns"/>
    <property type="evidence" value="ECO:0007669"/>
    <property type="project" value="TreeGrafter"/>
</dbReference>
<dbReference type="GO" id="GO:0005739">
    <property type="term" value="C:mitochondrion"/>
    <property type="evidence" value="ECO:0007669"/>
    <property type="project" value="TreeGrafter"/>
</dbReference>